<dbReference type="EMBL" id="LDRV01000042">
    <property type="protein sequence ID" value="KTS12855.1"/>
    <property type="molecule type" value="Genomic_DNA"/>
</dbReference>
<organism evidence="6 7">
    <name type="scientific">Microbacterium testaceum</name>
    <name type="common">Aureobacterium testaceum</name>
    <name type="synonym">Brevibacterium testaceum</name>
    <dbReference type="NCBI Taxonomy" id="2033"/>
    <lineage>
        <taxon>Bacteria</taxon>
        <taxon>Bacillati</taxon>
        <taxon>Actinomycetota</taxon>
        <taxon>Actinomycetes</taxon>
        <taxon>Micrococcales</taxon>
        <taxon>Microbacteriaceae</taxon>
        <taxon>Microbacterium</taxon>
    </lineage>
</organism>
<evidence type="ECO:0000256" key="2">
    <source>
        <dbReference type="ARBA" id="ARBA00022630"/>
    </source>
</evidence>
<dbReference type="Gene3D" id="3.50.50.60">
    <property type="entry name" value="FAD/NAD(P)-binding domain"/>
    <property type="match status" value="1"/>
</dbReference>
<evidence type="ECO:0000259" key="5">
    <source>
        <dbReference type="Pfam" id="PF01266"/>
    </source>
</evidence>
<dbReference type="InterPro" id="IPR006076">
    <property type="entry name" value="FAD-dep_OxRdtase"/>
</dbReference>
<gene>
    <name evidence="6" type="ORF">RSA3_07525</name>
</gene>
<dbReference type="SUPFAM" id="SSF51905">
    <property type="entry name" value="FAD/NAD(P)-binding domain"/>
    <property type="match status" value="1"/>
</dbReference>
<evidence type="ECO:0000313" key="7">
    <source>
        <dbReference type="Proteomes" id="UP000072189"/>
    </source>
</evidence>
<name>A0A147F8M7_MICTE</name>
<dbReference type="RefSeq" id="WP_058613883.1">
    <property type="nucleotide sequence ID" value="NZ_LDRV01000042.1"/>
</dbReference>
<sequence>MSPTASADVVVLGLGIHGTSAAASLARRGARVIGIEQFAPGHARGSSHGRTRMIRRAYPNPVWNPLVESAFDAWERLEAESGQTLVHRTGGLYAHAGEAQLQGPDCTLIDDPRELAAAMPSFRVPDGYRAVHDPSAGVIEAERAIAATRRLAEERGAELRYGQHVRGWDTTADGVVVHTADGDVRAGRLVIAGGAWTGRLVPALADVLEVWRILTLTVTPGQVAGQPPALGAFSVDRAEGLLFGIPDADGNGVKIGVDAGEVWDPETPVAPPTAAEIADLRALLARVVPDLDTTPVEAAACLYTMTADKRFIIGPLADAPEVVVVSACSGHGFKFGPALGDVVADLAEGVARLDLDFISTARRGV</sequence>
<dbReference type="Pfam" id="PF01266">
    <property type="entry name" value="DAO"/>
    <property type="match status" value="1"/>
</dbReference>
<dbReference type="PANTHER" id="PTHR10961:SF7">
    <property type="entry name" value="FAD DEPENDENT OXIDOREDUCTASE DOMAIN-CONTAINING PROTEIN"/>
    <property type="match status" value="1"/>
</dbReference>
<protein>
    <recommendedName>
        <fullName evidence="5">FAD dependent oxidoreductase domain-containing protein</fullName>
    </recommendedName>
</protein>
<evidence type="ECO:0000256" key="1">
    <source>
        <dbReference type="ARBA" id="ARBA00001974"/>
    </source>
</evidence>
<proteinExistence type="predicted"/>
<dbReference type="AlphaFoldDB" id="A0A147F8M7"/>
<dbReference type="PATRIC" id="fig|2033.7.peg.2168"/>
<dbReference type="GO" id="GO:0008115">
    <property type="term" value="F:sarcosine oxidase activity"/>
    <property type="evidence" value="ECO:0007669"/>
    <property type="project" value="TreeGrafter"/>
</dbReference>
<dbReference type="InterPro" id="IPR045170">
    <property type="entry name" value="MTOX"/>
</dbReference>
<keyword evidence="2" id="KW-0285">Flavoprotein</keyword>
<reference evidence="6 7" key="1">
    <citation type="journal article" date="2016" name="Front. Microbiol.">
        <title>Genomic Resource of Rice Seed Associated Bacteria.</title>
        <authorList>
            <person name="Midha S."/>
            <person name="Bansal K."/>
            <person name="Sharma S."/>
            <person name="Kumar N."/>
            <person name="Patil P.P."/>
            <person name="Chaudhry V."/>
            <person name="Patil P.B."/>
        </authorList>
    </citation>
    <scope>NUCLEOTIDE SEQUENCE [LARGE SCALE GENOMIC DNA]</scope>
    <source>
        <strain evidence="6 7">RSA3</strain>
    </source>
</reference>
<keyword evidence="4" id="KW-0560">Oxidoreductase</keyword>
<accession>A0A147F8M7</accession>
<dbReference type="NCBIfam" id="NF008425">
    <property type="entry name" value="PRK11259.1"/>
    <property type="match status" value="1"/>
</dbReference>
<feature type="domain" description="FAD dependent oxidoreductase" evidence="5">
    <location>
        <begin position="8"/>
        <end position="346"/>
    </location>
</feature>
<dbReference type="Gene3D" id="3.30.9.10">
    <property type="entry name" value="D-Amino Acid Oxidase, subunit A, domain 2"/>
    <property type="match status" value="1"/>
</dbReference>
<dbReference type="SUPFAM" id="SSF54373">
    <property type="entry name" value="FAD-linked reductases, C-terminal domain"/>
    <property type="match status" value="1"/>
</dbReference>
<evidence type="ECO:0000313" key="6">
    <source>
        <dbReference type="EMBL" id="KTS12855.1"/>
    </source>
</evidence>
<dbReference type="PANTHER" id="PTHR10961">
    <property type="entry name" value="PEROXISOMAL SARCOSINE OXIDASE"/>
    <property type="match status" value="1"/>
</dbReference>
<keyword evidence="3" id="KW-0274">FAD</keyword>
<evidence type="ECO:0000256" key="3">
    <source>
        <dbReference type="ARBA" id="ARBA00022827"/>
    </source>
</evidence>
<dbReference type="GO" id="GO:0050660">
    <property type="term" value="F:flavin adenine dinucleotide binding"/>
    <property type="evidence" value="ECO:0007669"/>
    <property type="project" value="InterPro"/>
</dbReference>
<comment type="caution">
    <text evidence="6">The sequence shown here is derived from an EMBL/GenBank/DDBJ whole genome shotgun (WGS) entry which is preliminary data.</text>
</comment>
<dbReference type="Proteomes" id="UP000072189">
    <property type="component" value="Unassembled WGS sequence"/>
</dbReference>
<comment type="cofactor">
    <cofactor evidence="1">
        <name>FAD</name>
        <dbReference type="ChEBI" id="CHEBI:57692"/>
    </cofactor>
</comment>
<evidence type="ECO:0000256" key="4">
    <source>
        <dbReference type="ARBA" id="ARBA00023002"/>
    </source>
</evidence>
<dbReference type="InterPro" id="IPR036188">
    <property type="entry name" value="FAD/NAD-bd_sf"/>
</dbReference>